<reference evidence="1 2" key="1">
    <citation type="journal article" date="2018" name="Sci. Rep.">
        <title>Genomic signatures of local adaptation to the degree of environmental predictability in rotifers.</title>
        <authorList>
            <person name="Franch-Gras L."/>
            <person name="Hahn C."/>
            <person name="Garcia-Roger E.M."/>
            <person name="Carmona M.J."/>
            <person name="Serra M."/>
            <person name="Gomez A."/>
        </authorList>
    </citation>
    <scope>NUCLEOTIDE SEQUENCE [LARGE SCALE GENOMIC DNA]</scope>
    <source>
        <strain evidence="1">HYR1</strain>
    </source>
</reference>
<protein>
    <submittedName>
        <fullName evidence="1">Uncharacterized protein</fullName>
    </submittedName>
</protein>
<keyword evidence="2" id="KW-1185">Reference proteome</keyword>
<organism evidence="1 2">
    <name type="scientific">Brachionus plicatilis</name>
    <name type="common">Marine rotifer</name>
    <name type="synonym">Brachionus muelleri</name>
    <dbReference type="NCBI Taxonomy" id="10195"/>
    <lineage>
        <taxon>Eukaryota</taxon>
        <taxon>Metazoa</taxon>
        <taxon>Spiralia</taxon>
        <taxon>Gnathifera</taxon>
        <taxon>Rotifera</taxon>
        <taxon>Eurotatoria</taxon>
        <taxon>Monogononta</taxon>
        <taxon>Pseudotrocha</taxon>
        <taxon>Ploima</taxon>
        <taxon>Brachionidae</taxon>
        <taxon>Brachionus</taxon>
    </lineage>
</organism>
<comment type="caution">
    <text evidence="1">The sequence shown here is derived from an EMBL/GenBank/DDBJ whole genome shotgun (WGS) entry which is preliminary data.</text>
</comment>
<gene>
    <name evidence="1" type="ORF">BpHYR1_028370</name>
</gene>
<dbReference type="EMBL" id="REGN01000222">
    <property type="protein sequence ID" value="RNA43468.1"/>
    <property type="molecule type" value="Genomic_DNA"/>
</dbReference>
<proteinExistence type="predicted"/>
<evidence type="ECO:0000313" key="1">
    <source>
        <dbReference type="EMBL" id="RNA43468.1"/>
    </source>
</evidence>
<dbReference type="AlphaFoldDB" id="A0A3M7T6L8"/>
<evidence type="ECO:0000313" key="2">
    <source>
        <dbReference type="Proteomes" id="UP000276133"/>
    </source>
</evidence>
<accession>A0A3M7T6L8</accession>
<dbReference type="Proteomes" id="UP000276133">
    <property type="component" value="Unassembled WGS sequence"/>
</dbReference>
<sequence>MQHAVLIKKKKVPHSTKKILKMKKHLNFCLLSILIIHQLQEDIQLNHENQISKNIKATPKQIFFSFIKYNI</sequence>
<name>A0A3M7T6L8_BRAPC</name>